<dbReference type="KEGG" id="osn:118767303"/>
<reference evidence="2" key="1">
    <citation type="submission" date="2025-08" db="UniProtKB">
        <authorList>
            <consortium name="RefSeq"/>
        </authorList>
    </citation>
    <scope>IDENTIFICATION</scope>
</reference>
<dbReference type="AlphaFoldDB" id="A0A7E6FL14"/>
<dbReference type="RefSeq" id="XP_036367557.1">
    <property type="nucleotide sequence ID" value="XM_036511664.1"/>
</dbReference>
<evidence type="ECO:0000313" key="2">
    <source>
        <dbReference type="RefSeq" id="XP_036367557.1"/>
    </source>
</evidence>
<evidence type="ECO:0000313" key="1">
    <source>
        <dbReference type="Proteomes" id="UP000515154"/>
    </source>
</evidence>
<proteinExistence type="predicted"/>
<gene>
    <name evidence="2" type="primary">LOC118767303</name>
</gene>
<protein>
    <submittedName>
        <fullName evidence="2">Uncharacterized protein LOC118767303</fullName>
    </submittedName>
</protein>
<keyword evidence="1" id="KW-1185">Reference proteome</keyword>
<dbReference type="Proteomes" id="UP000515154">
    <property type="component" value="Linkage group LG20"/>
</dbReference>
<name>A0A7E6FL14_9MOLL</name>
<accession>A0A7E6FL14</accession>
<organism evidence="1 2">
    <name type="scientific">Octopus sinensis</name>
    <name type="common">East Asian common octopus</name>
    <dbReference type="NCBI Taxonomy" id="2607531"/>
    <lineage>
        <taxon>Eukaryota</taxon>
        <taxon>Metazoa</taxon>
        <taxon>Spiralia</taxon>
        <taxon>Lophotrochozoa</taxon>
        <taxon>Mollusca</taxon>
        <taxon>Cephalopoda</taxon>
        <taxon>Coleoidea</taxon>
        <taxon>Octopodiformes</taxon>
        <taxon>Octopoda</taxon>
        <taxon>Incirrata</taxon>
        <taxon>Octopodidae</taxon>
        <taxon>Octopus</taxon>
    </lineage>
</organism>
<sequence length="89" mass="10434">MTFYVKDPFSLDDECILTKTLKSNEELESLTVAEDLSDIDRAVYILQHKAWNFGGRGQLIRSSPVCNWYLIYQPRKDKRQSQPRWAPVL</sequence>